<reference evidence="2 3" key="1">
    <citation type="submission" date="2018-06" db="EMBL/GenBank/DDBJ databases">
        <title>Genomic Encyclopedia of Archaeal and Bacterial Type Strains, Phase II (KMG-II): from individual species to whole genera.</title>
        <authorList>
            <person name="Goeker M."/>
        </authorList>
    </citation>
    <scope>NUCLEOTIDE SEQUENCE [LARGE SCALE GENOMIC DNA]</scope>
    <source>
        <strain evidence="2 3">DSM 24525</strain>
    </source>
</reference>
<organism evidence="2 3">
    <name type="scientific">Humitalea rosea</name>
    <dbReference type="NCBI Taxonomy" id="990373"/>
    <lineage>
        <taxon>Bacteria</taxon>
        <taxon>Pseudomonadati</taxon>
        <taxon>Pseudomonadota</taxon>
        <taxon>Alphaproteobacteria</taxon>
        <taxon>Acetobacterales</taxon>
        <taxon>Roseomonadaceae</taxon>
        <taxon>Humitalea</taxon>
    </lineage>
</organism>
<proteinExistence type="predicted"/>
<dbReference type="AlphaFoldDB" id="A0A2W7I634"/>
<keyword evidence="1" id="KW-0472">Membrane</keyword>
<sequence length="460" mass="45138">MGAPALLLLLVPGVARAGQDGGTGPLNWIALLGVIGAAALLLAGIALFIRRLQDDSAALVRQPELTADRIAAWREMPAGLPEGTIRAALSIFIVVIGMLTLLAAPWLNLNGNGEIGTIIGSVLGFYFGARQSGGSAEAAPIVPPAAPPAAPPPPAATGTLARAAEALAMARLGAQAAAPMIGPAAGRVISAIEDGLAAAEGAAGGDLAAIATAAGAAERALDAALGPDHPLATVLGDAIGGLRAGVGVGALLGGPAGLMAAVGLGAIQALGAGSDAYDRWKARILDRPFSPRLFPPGEMDGAVLLSALAASGTFARLLLEPLPPEAKLPRARAVADAARLEDAAALAAIQALTPRGDFESPDDLAEALQAYRRRLLDALPGPDLVVDLAPVLGAGAPRLAGAQLADALAMARAAPGGAGVDAAVLALIDVAGQPEATPGRMAGLLAGLLPAATTVAEAGA</sequence>
<evidence type="ECO:0000313" key="3">
    <source>
        <dbReference type="Proteomes" id="UP000249688"/>
    </source>
</evidence>
<gene>
    <name evidence="2" type="ORF">C8P66_11916</name>
</gene>
<evidence type="ECO:0000313" key="2">
    <source>
        <dbReference type="EMBL" id="PZW42124.1"/>
    </source>
</evidence>
<keyword evidence="1" id="KW-0812">Transmembrane</keyword>
<keyword evidence="3" id="KW-1185">Reference proteome</keyword>
<feature type="transmembrane region" description="Helical" evidence="1">
    <location>
        <begin position="27"/>
        <end position="49"/>
    </location>
</feature>
<evidence type="ECO:0000256" key="1">
    <source>
        <dbReference type="SAM" id="Phobius"/>
    </source>
</evidence>
<dbReference type="RefSeq" id="WP_111399312.1">
    <property type="nucleotide sequence ID" value="NZ_QKYU01000019.1"/>
</dbReference>
<name>A0A2W7I634_9PROT</name>
<dbReference type="OrthoDB" id="7269810at2"/>
<dbReference type="EMBL" id="QKYU01000019">
    <property type="protein sequence ID" value="PZW42124.1"/>
    <property type="molecule type" value="Genomic_DNA"/>
</dbReference>
<accession>A0A2W7I634</accession>
<keyword evidence="1" id="KW-1133">Transmembrane helix</keyword>
<dbReference type="Proteomes" id="UP000249688">
    <property type="component" value="Unassembled WGS sequence"/>
</dbReference>
<feature type="transmembrane region" description="Helical" evidence="1">
    <location>
        <begin position="84"/>
        <end position="107"/>
    </location>
</feature>
<comment type="caution">
    <text evidence="2">The sequence shown here is derived from an EMBL/GenBank/DDBJ whole genome shotgun (WGS) entry which is preliminary data.</text>
</comment>
<protein>
    <submittedName>
        <fullName evidence="2">Uncharacterized protein</fullName>
    </submittedName>
</protein>